<dbReference type="EnsemblPlants" id="Solyc10g080393.1.1">
    <property type="protein sequence ID" value="Solyc10g080393.1.1"/>
    <property type="gene ID" value="Solyc10g080393.1"/>
</dbReference>
<dbReference type="Proteomes" id="UP000004994">
    <property type="component" value="Chromosome 10"/>
</dbReference>
<proteinExistence type="predicted"/>
<dbReference type="Pfam" id="PF03171">
    <property type="entry name" value="2OG-FeII_Oxy"/>
    <property type="match status" value="1"/>
</dbReference>
<keyword evidence="3" id="KW-1185">Reference proteome</keyword>
<dbReference type="Gramene" id="Solyc10g080393.1.1">
    <property type="protein sequence ID" value="Solyc10g080393.1.1"/>
    <property type="gene ID" value="Solyc10g080393.1"/>
</dbReference>
<organism evidence="2">
    <name type="scientific">Solanum lycopersicum</name>
    <name type="common">Tomato</name>
    <name type="synonym">Lycopersicon esculentum</name>
    <dbReference type="NCBI Taxonomy" id="4081"/>
    <lineage>
        <taxon>Eukaryota</taxon>
        <taxon>Viridiplantae</taxon>
        <taxon>Streptophyta</taxon>
        <taxon>Embryophyta</taxon>
        <taxon>Tracheophyta</taxon>
        <taxon>Spermatophyta</taxon>
        <taxon>Magnoliopsida</taxon>
        <taxon>eudicotyledons</taxon>
        <taxon>Gunneridae</taxon>
        <taxon>Pentapetalae</taxon>
        <taxon>asterids</taxon>
        <taxon>lamiids</taxon>
        <taxon>Solanales</taxon>
        <taxon>Solanaceae</taxon>
        <taxon>Solanoideae</taxon>
        <taxon>Solaneae</taxon>
        <taxon>Solanum</taxon>
        <taxon>Solanum subgen. Lycopersicon</taxon>
    </lineage>
</organism>
<sequence>MAVGRTLMELPVEIKGLNVYKDKSFGYIPIIFPPKSIYLLIKGGNDEVFKRSFTILLDDELVNGLEMFDDKTNEFIPANPIPGSFIVNAGDIAKVS</sequence>
<reference evidence="2" key="2">
    <citation type="submission" date="2019-01" db="UniProtKB">
        <authorList>
            <consortium name="EnsemblPlants"/>
        </authorList>
    </citation>
    <scope>IDENTIFICATION</scope>
    <source>
        <strain evidence="2">cv. Heinz 1706</strain>
    </source>
</reference>
<name>A0A3Q7IL02_SOLLC</name>
<evidence type="ECO:0000313" key="2">
    <source>
        <dbReference type="EnsemblPlants" id="Solyc10g080393.1.1"/>
    </source>
</evidence>
<reference evidence="2" key="1">
    <citation type="journal article" date="2012" name="Nature">
        <title>The tomato genome sequence provides insights into fleshy fruit evolution.</title>
        <authorList>
            <consortium name="Tomato Genome Consortium"/>
        </authorList>
    </citation>
    <scope>NUCLEOTIDE SEQUENCE [LARGE SCALE GENOMIC DNA]</scope>
    <source>
        <strain evidence="2">cv. Heinz 1706</strain>
    </source>
</reference>
<evidence type="ECO:0000259" key="1">
    <source>
        <dbReference type="Pfam" id="PF03171"/>
    </source>
</evidence>
<evidence type="ECO:0000313" key="3">
    <source>
        <dbReference type="Proteomes" id="UP000004994"/>
    </source>
</evidence>
<dbReference type="InterPro" id="IPR044861">
    <property type="entry name" value="IPNS-like_FE2OG_OXY"/>
</dbReference>
<dbReference type="AlphaFoldDB" id="A0A3Q7IL02"/>
<protein>
    <recommendedName>
        <fullName evidence="1">Isopenicillin N synthase-like Fe(2+) 2OG dioxygenase domain-containing protein</fullName>
    </recommendedName>
</protein>
<dbReference type="SUPFAM" id="SSF51197">
    <property type="entry name" value="Clavaminate synthase-like"/>
    <property type="match status" value="1"/>
</dbReference>
<feature type="domain" description="Isopenicillin N synthase-like Fe(2+) 2OG dioxygenase" evidence="1">
    <location>
        <begin position="51"/>
        <end position="94"/>
    </location>
</feature>
<dbReference type="InParanoid" id="A0A3Q7IL02"/>
<dbReference type="InterPro" id="IPR027443">
    <property type="entry name" value="IPNS-like_sf"/>
</dbReference>
<accession>A0A3Q7IL02</accession>
<dbReference type="Gene3D" id="2.60.120.330">
    <property type="entry name" value="B-lactam Antibiotic, Isopenicillin N Synthase, Chain"/>
    <property type="match status" value="1"/>
</dbReference>